<name>A0AAE4R0H2_9ACTN</name>
<dbReference type="Proteomes" id="UP001185873">
    <property type="component" value="Unassembled WGS sequence"/>
</dbReference>
<feature type="chain" id="PRO_5042154932" evidence="2">
    <location>
        <begin position="22"/>
        <end position="285"/>
    </location>
</feature>
<feature type="compositionally biased region" description="Pro residues" evidence="1">
    <location>
        <begin position="189"/>
        <end position="207"/>
    </location>
</feature>
<reference evidence="3" key="1">
    <citation type="submission" date="2023-10" db="EMBL/GenBank/DDBJ databases">
        <title>Development of a sustainable strategy for remediation of hydrocarbon-contaminated territories based on the waste exchange concept.</title>
        <authorList>
            <person name="Krivoruchko A."/>
        </authorList>
    </citation>
    <scope>NUCLEOTIDE SEQUENCE</scope>
    <source>
        <strain evidence="3">IEGM 1175</strain>
    </source>
</reference>
<keyword evidence="2" id="KW-0732">Signal</keyword>
<evidence type="ECO:0000313" key="3">
    <source>
        <dbReference type="EMBL" id="MDV6300513.1"/>
    </source>
</evidence>
<feature type="signal peptide" evidence="2">
    <location>
        <begin position="1"/>
        <end position="21"/>
    </location>
</feature>
<feature type="compositionally biased region" description="Low complexity" evidence="1">
    <location>
        <begin position="263"/>
        <end position="277"/>
    </location>
</feature>
<gene>
    <name evidence="3" type="ORF">R3P82_15495</name>
</gene>
<comment type="caution">
    <text evidence="3">The sequence shown here is derived from an EMBL/GenBank/DDBJ whole genome shotgun (WGS) entry which is preliminary data.</text>
</comment>
<protein>
    <submittedName>
        <fullName evidence="3">Uncharacterized protein</fullName>
    </submittedName>
</protein>
<accession>A0AAE4R0H2</accession>
<proteinExistence type="predicted"/>
<evidence type="ECO:0000313" key="4">
    <source>
        <dbReference type="Proteomes" id="UP001185873"/>
    </source>
</evidence>
<evidence type="ECO:0000256" key="2">
    <source>
        <dbReference type="SAM" id="SignalP"/>
    </source>
</evidence>
<evidence type="ECO:0000256" key="1">
    <source>
        <dbReference type="SAM" id="MobiDB-lite"/>
    </source>
</evidence>
<feature type="compositionally biased region" description="Basic and acidic residues" evidence="1">
    <location>
        <begin position="156"/>
        <end position="173"/>
    </location>
</feature>
<dbReference type="RefSeq" id="WP_317470954.1">
    <property type="nucleotide sequence ID" value="NZ_JAWLKJ010000004.1"/>
</dbReference>
<dbReference type="EMBL" id="JAWLKJ010000004">
    <property type="protein sequence ID" value="MDV6300513.1"/>
    <property type="molecule type" value="Genomic_DNA"/>
</dbReference>
<sequence length="285" mass="27641">MRASVIGLIALPIVASGVAAAAVAGFGLPAPTSVPAGPTATAGITGESTDASPAVDEEYAGTAIEGIKPFLTVIDGRSALPVPEPIPSFLSLLTVPSVPLAPLPPQVDGRVAPADTVGPRAGQGPDRVRDDLVPRDPTTGPGPGSGADDQPVTFEPHSEGGVDRGDTPDDRGPGGRPAVPAPDAGRPPVSVPGPPAAGGPLPGPPPHAGETGRPAHADETGPPPHAGRSPAGGAPVLGRPPVGDRAASGPVTTSQGAGATEASPTVSSPTVSSPTVSGDDHPMPR</sequence>
<feature type="region of interest" description="Disordered" evidence="1">
    <location>
        <begin position="106"/>
        <end position="285"/>
    </location>
</feature>
<feature type="compositionally biased region" description="Low complexity" evidence="1">
    <location>
        <begin position="176"/>
        <end position="188"/>
    </location>
</feature>
<organism evidence="3 4">
    <name type="scientific">Dietzia maris</name>
    <dbReference type="NCBI Taxonomy" id="37915"/>
    <lineage>
        <taxon>Bacteria</taxon>
        <taxon>Bacillati</taxon>
        <taxon>Actinomycetota</taxon>
        <taxon>Actinomycetes</taxon>
        <taxon>Mycobacteriales</taxon>
        <taxon>Dietziaceae</taxon>
        <taxon>Dietzia</taxon>
    </lineage>
</organism>
<dbReference type="AlphaFoldDB" id="A0AAE4R0H2"/>